<dbReference type="SUPFAM" id="SSF51621">
    <property type="entry name" value="Phosphoenolpyruvate/pyruvate domain"/>
    <property type="match status" value="1"/>
</dbReference>
<dbReference type="RefSeq" id="WP_069459633.1">
    <property type="nucleotide sequence ID" value="NZ_CP034909.1"/>
</dbReference>
<reference evidence="2" key="1">
    <citation type="submission" date="2016-05" db="EMBL/GenBank/DDBJ databases">
        <authorList>
            <person name="Li Y."/>
        </authorList>
    </citation>
    <scope>NUCLEOTIDE SEQUENCE [LARGE SCALE GENOMIC DNA]</scope>
    <source>
        <strain evidence="2">YIC4027</strain>
    </source>
</reference>
<comment type="caution">
    <text evidence="1">The sequence shown here is derived from an EMBL/GenBank/DDBJ whole genome shotgun (WGS) entry which is preliminary data.</text>
</comment>
<keyword evidence="2" id="KW-1185">Reference proteome</keyword>
<dbReference type="Proteomes" id="UP000094342">
    <property type="component" value="Unassembled WGS sequence"/>
</dbReference>
<dbReference type="PANTHER" id="PTHR42905:SF16">
    <property type="entry name" value="CARBOXYPHOSPHONOENOLPYRUVATE PHOSPHONOMUTASE-LIKE PROTEIN (AFU_ORTHOLOGUE AFUA_5G07230)"/>
    <property type="match status" value="1"/>
</dbReference>
<evidence type="ECO:0000313" key="1">
    <source>
        <dbReference type="EMBL" id="ODR89933.1"/>
    </source>
</evidence>
<dbReference type="InterPro" id="IPR015813">
    <property type="entry name" value="Pyrv/PenolPyrv_kinase-like_dom"/>
</dbReference>
<organism evidence="1 2">
    <name type="scientific">Sinorhizobium alkalisoli</name>
    <dbReference type="NCBI Taxonomy" id="1752398"/>
    <lineage>
        <taxon>Bacteria</taxon>
        <taxon>Pseudomonadati</taxon>
        <taxon>Pseudomonadota</taxon>
        <taxon>Alphaproteobacteria</taxon>
        <taxon>Hyphomicrobiales</taxon>
        <taxon>Rhizobiaceae</taxon>
        <taxon>Sinorhizobium/Ensifer group</taxon>
        <taxon>Sinorhizobium</taxon>
    </lineage>
</organism>
<dbReference type="GO" id="GO:0003824">
    <property type="term" value="F:catalytic activity"/>
    <property type="evidence" value="ECO:0007669"/>
    <property type="project" value="InterPro"/>
</dbReference>
<dbReference type="AlphaFoldDB" id="A0A1E3V8H1"/>
<dbReference type="Pfam" id="PF13714">
    <property type="entry name" value="PEP_mutase"/>
    <property type="match status" value="1"/>
</dbReference>
<evidence type="ECO:0000313" key="2">
    <source>
        <dbReference type="Proteomes" id="UP000094342"/>
    </source>
</evidence>
<proteinExistence type="predicted"/>
<dbReference type="Gene3D" id="3.20.20.60">
    <property type="entry name" value="Phosphoenolpyruvate-binding domains"/>
    <property type="match status" value="1"/>
</dbReference>
<dbReference type="EMBL" id="LYBW01000060">
    <property type="protein sequence ID" value="ODR89933.1"/>
    <property type="molecule type" value="Genomic_DNA"/>
</dbReference>
<name>A0A1E3V8H1_9HYPH</name>
<sequence length="258" mass="27204">MTQEERALAFAALHRKGDPIILYNIWDAGSARCVAEAGAKALATGSWSVAAAHGFSDGQKIPLPLLVEVAREILAATDLPLSVDFEGAYSEDPAQGAANVAQLIDAGVIGINFEDQIVGKSGIHPTDRQVARIRAIREMAERQSVSLFINARTDLFLKESDETRHGDLINEAITRARAYAGAGASGFFAPGLADADLIGRLCAASPLPVNVMMKPDAPDVSTLAAAGVGRISYGPFPYRAMVAWLRAEAEKVYGGGGK</sequence>
<dbReference type="InterPro" id="IPR040442">
    <property type="entry name" value="Pyrv_kinase-like_dom_sf"/>
</dbReference>
<gene>
    <name evidence="1" type="ORF">A8M32_17325</name>
</gene>
<dbReference type="OrthoDB" id="9785398at2"/>
<dbReference type="CDD" id="cd00377">
    <property type="entry name" value="ICL_PEPM"/>
    <property type="match status" value="1"/>
</dbReference>
<dbReference type="PANTHER" id="PTHR42905">
    <property type="entry name" value="PHOSPHOENOLPYRUVATE CARBOXYLASE"/>
    <property type="match status" value="1"/>
</dbReference>
<protein>
    <submittedName>
        <fullName evidence="1">Phosphonomutase</fullName>
    </submittedName>
</protein>
<dbReference type="InterPro" id="IPR039556">
    <property type="entry name" value="ICL/PEPM"/>
</dbReference>
<accession>A0A1E3V8H1</accession>
<dbReference type="STRING" id="1752398.A8M32_17325"/>